<reference evidence="2" key="1">
    <citation type="journal article" date="2019" name="Int. J. Syst. Evol. Microbiol.">
        <title>The Global Catalogue of Microorganisms (GCM) 10K type strain sequencing project: providing services to taxonomists for standard genome sequencing and annotation.</title>
        <authorList>
            <consortium name="The Broad Institute Genomics Platform"/>
            <consortium name="The Broad Institute Genome Sequencing Center for Infectious Disease"/>
            <person name="Wu L."/>
            <person name="Ma J."/>
        </authorList>
    </citation>
    <scope>NUCLEOTIDE SEQUENCE [LARGE SCALE GENOMIC DNA]</scope>
    <source>
        <strain evidence="2">JCM 17759</strain>
    </source>
</reference>
<accession>A0ABP8MR60</accession>
<comment type="caution">
    <text evidence="1">The sequence shown here is derived from an EMBL/GenBank/DDBJ whole genome shotgun (WGS) entry which is preliminary data.</text>
</comment>
<dbReference type="EMBL" id="BAABGA010000030">
    <property type="protein sequence ID" value="GAA4453141.1"/>
    <property type="molecule type" value="Genomic_DNA"/>
</dbReference>
<evidence type="ECO:0000313" key="1">
    <source>
        <dbReference type="EMBL" id="GAA4453141.1"/>
    </source>
</evidence>
<sequence>MKLRPRFTIATLLVVVMLAAFGLSVSRYFSASARYQRNGDVETLRLLLSSQLRRGDCINRVSSVLGSGRHDDGTHLTKLLEWKEGPHFKPIVIGPDGIEGGDQIVFYSADPQPSYQLQFRNGVLVNFDPKLYVGSDIPLSGLSQ</sequence>
<keyword evidence="2" id="KW-1185">Reference proteome</keyword>
<organism evidence="1 2">
    <name type="scientific">Novipirellula rosea</name>
    <dbReference type="NCBI Taxonomy" id="1031540"/>
    <lineage>
        <taxon>Bacteria</taxon>
        <taxon>Pseudomonadati</taxon>
        <taxon>Planctomycetota</taxon>
        <taxon>Planctomycetia</taxon>
        <taxon>Pirellulales</taxon>
        <taxon>Pirellulaceae</taxon>
        <taxon>Novipirellula</taxon>
    </lineage>
</organism>
<proteinExistence type="predicted"/>
<evidence type="ECO:0000313" key="2">
    <source>
        <dbReference type="Proteomes" id="UP001500840"/>
    </source>
</evidence>
<gene>
    <name evidence="1" type="ORF">GCM10023156_23630</name>
</gene>
<dbReference type="Proteomes" id="UP001500840">
    <property type="component" value="Unassembled WGS sequence"/>
</dbReference>
<name>A0ABP8MR60_9BACT</name>
<protein>
    <submittedName>
        <fullName evidence="1">Uncharacterized protein</fullName>
    </submittedName>
</protein>